<gene>
    <name evidence="1" type="ORF">SLS53_008291</name>
</gene>
<keyword evidence="2" id="KW-1185">Reference proteome</keyword>
<dbReference type="PANTHER" id="PTHR40628:SF1">
    <property type="entry name" value="CHROMO DOMAIN-CONTAINING PROTEIN"/>
    <property type="match status" value="1"/>
</dbReference>
<dbReference type="PANTHER" id="PTHR40628">
    <property type="entry name" value="CHROMO DOMAIN-CONTAINING PROTEIN"/>
    <property type="match status" value="1"/>
</dbReference>
<protein>
    <submittedName>
        <fullName evidence="1">Uncharacterized protein</fullName>
    </submittedName>
</protein>
<evidence type="ECO:0000313" key="2">
    <source>
        <dbReference type="Proteomes" id="UP001320245"/>
    </source>
</evidence>
<accession>A0AAN9U1I7</accession>
<dbReference type="Proteomes" id="UP001320245">
    <property type="component" value="Unassembled WGS sequence"/>
</dbReference>
<sequence length="170" mass="18765">MWSTPSACRDRGWFTEYTPFQSITENIFLSSPGQDVEGLGTVELRVERSPDSGDYTVLRLTSVLHTPSLLSNVIGQPIVERYRIVTGGGGGAEGIYDGEERIAYFDPGTTGRLRQPRVCGPPVGPPLGPSTLDGLQHFVVGVRWPEEERERWEAFQARPVVKQLPLRLAG</sequence>
<dbReference type="AlphaFoldDB" id="A0AAN9U1I7"/>
<reference evidence="1 2" key="1">
    <citation type="journal article" date="2023" name="PLoS ONE">
        <title>Cytospora paraplurivora sp. nov. isolated from orchards with fruit tree decline syndrome in Ontario, Canada.</title>
        <authorList>
            <person name="Ilyukhin E."/>
            <person name="Nguyen H.D.T."/>
            <person name="Castle A.J."/>
            <person name="Ellouze W."/>
        </authorList>
    </citation>
    <scope>NUCLEOTIDE SEQUENCE [LARGE SCALE GENOMIC DNA]</scope>
    <source>
        <strain evidence="1 2">FDS-564</strain>
    </source>
</reference>
<organism evidence="1 2">
    <name type="scientific">Cytospora paraplurivora</name>
    <dbReference type="NCBI Taxonomy" id="2898453"/>
    <lineage>
        <taxon>Eukaryota</taxon>
        <taxon>Fungi</taxon>
        <taxon>Dikarya</taxon>
        <taxon>Ascomycota</taxon>
        <taxon>Pezizomycotina</taxon>
        <taxon>Sordariomycetes</taxon>
        <taxon>Sordariomycetidae</taxon>
        <taxon>Diaporthales</taxon>
        <taxon>Cytosporaceae</taxon>
        <taxon>Cytospora</taxon>
    </lineage>
</organism>
<evidence type="ECO:0000313" key="1">
    <source>
        <dbReference type="EMBL" id="KAK7733103.1"/>
    </source>
</evidence>
<dbReference type="EMBL" id="JAJSPL020000048">
    <property type="protein sequence ID" value="KAK7733103.1"/>
    <property type="molecule type" value="Genomic_DNA"/>
</dbReference>
<comment type="caution">
    <text evidence="1">The sequence shown here is derived from an EMBL/GenBank/DDBJ whole genome shotgun (WGS) entry which is preliminary data.</text>
</comment>
<name>A0AAN9U1I7_9PEZI</name>
<proteinExistence type="predicted"/>